<gene>
    <name evidence="17" type="ORF">O181_052069</name>
</gene>
<dbReference type="GO" id="GO:0046872">
    <property type="term" value="F:metal ion binding"/>
    <property type="evidence" value="ECO:0007669"/>
    <property type="project" value="UniProtKB-KW"/>
</dbReference>
<dbReference type="InterPro" id="IPR036397">
    <property type="entry name" value="RNaseH_sf"/>
</dbReference>
<dbReference type="GO" id="GO:0003723">
    <property type="term" value="F:RNA binding"/>
    <property type="evidence" value="ECO:0007669"/>
    <property type="project" value="UniProtKB-KW"/>
</dbReference>
<evidence type="ECO:0000256" key="2">
    <source>
        <dbReference type="ARBA" id="ARBA00022695"/>
    </source>
</evidence>
<evidence type="ECO:0000256" key="12">
    <source>
        <dbReference type="ARBA" id="ARBA00023172"/>
    </source>
</evidence>
<dbReference type="GO" id="GO:0006310">
    <property type="term" value="P:DNA recombination"/>
    <property type="evidence" value="ECO:0007669"/>
    <property type="project" value="UniProtKB-KW"/>
</dbReference>
<evidence type="ECO:0000313" key="17">
    <source>
        <dbReference type="EMBL" id="MBW0512354.1"/>
    </source>
</evidence>
<dbReference type="GO" id="GO:0032196">
    <property type="term" value="P:transposition"/>
    <property type="evidence" value="ECO:0007669"/>
    <property type="project" value="UniProtKB-KW"/>
</dbReference>
<dbReference type="GO" id="GO:0005634">
    <property type="term" value="C:nucleus"/>
    <property type="evidence" value="ECO:0007669"/>
    <property type="project" value="UniProtKB-ARBA"/>
</dbReference>
<evidence type="ECO:0000256" key="4">
    <source>
        <dbReference type="ARBA" id="ARBA00022723"/>
    </source>
</evidence>
<keyword evidence="11" id="KW-0808">Transferase</keyword>
<dbReference type="InterPro" id="IPR013103">
    <property type="entry name" value="RVT_2"/>
</dbReference>
<evidence type="ECO:0000256" key="10">
    <source>
        <dbReference type="ARBA" id="ARBA00022918"/>
    </source>
</evidence>
<dbReference type="GO" id="GO:0003964">
    <property type="term" value="F:RNA-directed DNA polymerase activity"/>
    <property type="evidence" value="ECO:0007669"/>
    <property type="project" value="UniProtKB-KW"/>
</dbReference>
<dbReference type="GO" id="GO:0004519">
    <property type="term" value="F:endonuclease activity"/>
    <property type="evidence" value="ECO:0007669"/>
    <property type="project" value="UniProtKB-KW"/>
</dbReference>
<keyword evidence="5" id="KW-0255">Endonuclease</keyword>
<evidence type="ECO:0000256" key="11">
    <source>
        <dbReference type="ARBA" id="ARBA00022932"/>
    </source>
</evidence>
<evidence type="ECO:0000256" key="5">
    <source>
        <dbReference type="ARBA" id="ARBA00022759"/>
    </source>
</evidence>
<evidence type="ECO:0000256" key="6">
    <source>
        <dbReference type="ARBA" id="ARBA00022801"/>
    </source>
</evidence>
<evidence type="ECO:0000256" key="14">
    <source>
        <dbReference type="ARBA" id="ARBA00048173"/>
    </source>
</evidence>
<dbReference type="InterPro" id="IPR039537">
    <property type="entry name" value="Retrotran_Ty1/copia-like"/>
</dbReference>
<keyword evidence="1" id="KW-0815">Transposition</keyword>
<evidence type="ECO:0000256" key="13">
    <source>
        <dbReference type="ARBA" id="ARBA00023268"/>
    </source>
</evidence>
<evidence type="ECO:0000256" key="15">
    <source>
        <dbReference type="ARBA" id="ARBA00049244"/>
    </source>
</evidence>
<reference evidence="17" key="1">
    <citation type="submission" date="2021-03" db="EMBL/GenBank/DDBJ databases">
        <title>Draft genome sequence of rust myrtle Austropuccinia psidii MF-1, a brazilian biotype.</title>
        <authorList>
            <person name="Quecine M.C."/>
            <person name="Pachon D.M.R."/>
            <person name="Bonatelli M.L."/>
            <person name="Correr F.H."/>
            <person name="Franceschini L.M."/>
            <person name="Leite T.F."/>
            <person name="Margarido G.R.A."/>
            <person name="Almeida C.A."/>
            <person name="Ferrarezi J.A."/>
            <person name="Labate C.A."/>
        </authorList>
    </citation>
    <scope>NUCLEOTIDE SEQUENCE</scope>
    <source>
        <strain evidence="17">MF-1</strain>
    </source>
</reference>
<keyword evidence="13" id="KW-0511">Multifunctional enzyme</keyword>
<keyword evidence="8" id="KW-0694">RNA-binding</keyword>
<dbReference type="Gene3D" id="3.30.420.10">
    <property type="entry name" value="Ribonuclease H-like superfamily/Ribonuclease H"/>
    <property type="match status" value="1"/>
</dbReference>
<dbReference type="InterPro" id="IPR001584">
    <property type="entry name" value="Integrase_cat-core"/>
</dbReference>
<keyword evidence="7" id="KW-0460">Magnesium</keyword>
<accession>A0A9Q3E000</accession>
<dbReference type="PANTHER" id="PTHR42648">
    <property type="entry name" value="TRANSPOSASE, PUTATIVE-RELATED"/>
    <property type="match status" value="1"/>
</dbReference>
<comment type="catalytic activity">
    <reaction evidence="15">
        <text>DNA(n) + a 2'-deoxyribonucleoside 5'-triphosphate = DNA(n+1) + diphosphate</text>
        <dbReference type="Rhea" id="RHEA:22508"/>
        <dbReference type="Rhea" id="RHEA-COMP:17339"/>
        <dbReference type="Rhea" id="RHEA-COMP:17340"/>
        <dbReference type="ChEBI" id="CHEBI:33019"/>
        <dbReference type="ChEBI" id="CHEBI:61560"/>
        <dbReference type="ChEBI" id="CHEBI:173112"/>
        <dbReference type="EC" id="2.7.7.7"/>
    </reaction>
</comment>
<evidence type="ECO:0000256" key="8">
    <source>
        <dbReference type="ARBA" id="ARBA00022884"/>
    </source>
</evidence>
<evidence type="ECO:0000259" key="16">
    <source>
        <dbReference type="PROSITE" id="PS50994"/>
    </source>
</evidence>
<dbReference type="EMBL" id="AVOT02022751">
    <property type="protein sequence ID" value="MBW0512354.1"/>
    <property type="molecule type" value="Genomic_DNA"/>
</dbReference>
<name>A0A9Q3E000_9BASI</name>
<dbReference type="Proteomes" id="UP000765509">
    <property type="component" value="Unassembled WGS sequence"/>
</dbReference>
<keyword evidence="2" id="KW-0548">Nucleotidyltransferase</keyword>
<keyword evidence="12" id="KW-0233">DNA recombination</keyword>
<dbReference type="OrthoDB" id="2506833at2759"/>
<dbReference type="GO" id="GO:0003887">
    <property type="term" value="F:DNA-directed DNA polymerase activity"/>
    <property type="evidence" value="ECO:0007669"/>
    <property type="project" value="UniProtKB-KW"/>
</dbReference>
<keyword evidence="10" id="KW-0695">RNA-directed DNA polymerase</keyword>
<organism evidence="17 18">
    <name type="scientific">Austropuccinia psidii MF-1</name>
    <dbReference type="NCBI Taxonomy" id="1389203"/>
    <lineage>
        <taxon>Eukaryota</taxon>
        <taxon>Fungi</taxon>
        <taxon>Dikarya</taxon>
        <taxon>Basidiomycota</taxon>
        <taxon>Pucciniomycotina</taxon>
        <taxon>Pucciniomycetes</taxon>
        <taxon>Pucciniales</taxon>
        <taxon>Sphaerophragmiaceae</taxon>
        <taxon>Austropuccinia</taxon>
    </lineage>
</organism>
<sequence length="696" mass="79631">MFRERRIKGNFTQSSSCQVCQLAKIRNRPHSQELPRADAPFLKIHMDTLQINPPTCRGYKYVLVLIDDFSRFNRIYLLSEKAQAEERIKTYLMEIMNKLDITPAYLHTDCRGEFSSQLFLNHLASQGISPERGPPESPQTNGVSERFNQTLLSKIRCLLGQSNIPISYWDEAALHASLLLNMLPHKHLNMESHITVLKRKKSLIEPEIDLNRLVPFGIRITTEIVNPTSKSVPRGEVLQALTFERPSLKIKLRVPASLSNIPEATNDSYKTENPPELASAVPTTEKLKNYDYVPYYKEAPRHISSSISQDNIVEGKRNARHSDQLLLTDTVPYLQEVNDPIEQTKWRKAMDAEFASLMCHNTKELVPYPQKPTKVIGGMWRLTRKCNENGEVYQYKACWVVLGNHQEPMLHYYETWSSVGRNETFKVMLFLVVNFNYIPYQFDIQSAFLHGEMDALVQEKQVKGYEEKGKENWVWRLMKSLYGTKQAPRMWKSKLASALSSLGLMSTWSDKSLFINAEKSLLLHVHVDDGFIISHSHDTPQNQISVTGTALSICQAPHGIKVQSLIYNQCTTKEMLTGWTDADYANVKDDGKSITGYVILDLGNPVCWLSKKQSVVAQSTTEAKYISMNICMKQLWWITFVFSDLGYGSIQPILYNDNLSAITISKQALLNTNTKHIEVRYQYVRDCVMKKLVTVV</sequence>
<dbReference type="PROSITE" id="PS50994">
    <property type="entry name" value="INTEGRASE"/>
    <property type="match status" value="1"/>
</dbReference>
<proteinExistence type="predicted"/>
<keyword evidence="18" id="KW-1185">Reference proteome</keyword>
<dbReference type="SUPFAM" id="SSF53098">
    <property type="entry name" value="Ribonuclease H-like"/>
    <property type="match status" value="1"/>
</dbReference>
<evidence type="ECO:0000256" key="7">
    <source>
        <dbReference type="ARBA" id="ARBA00022842"/>
    </source>
</evidence>
<keyword evidence="6" id="KW-0378">Hydrolase</keyword>
<dbReference type="Pfam" id="PF07727">
    <property type="entry name" value="RVT_2"/>
    <property type="match status" value="1"/>
</dbReference>
<dbReference type="PANTHER" id="PTHR42648:SF11">
    <property type="entry name" value="TRANSPOSON TY4-P GAG-POL POLYPROTEIN"/>
    <property type="match status" value="1"/>
</dbReference>
<keyword evidence="9" id="KW-0229">DNA integration</keyword>
<dbReference type="CDD" id="cd09272">
    <property type="entry name" value="RNase_HI_RT_Ty1"/>
    <property type="match status" value="1"/>
</dbReference>
<protein>
    <recommendedName>
        <fullName evidence="16">Integrase catalytic domain-containing protein</fullName>
    </recommendedName>
</protein>
<dbReference type="AlphaFoldDB" id="A0A9Q3E000"/>
<dbReference type="GO" id="GO:0016787">
    <property type="term" value="F:hydrolase activity"/>
    <property type="evidence" value="ECO:0007669"/>
    <property type="project" value="UniProtKB-KW"/>
</dbReference>
<keyword evidence="4" id="KW-0479">Metal-binding</keyword>
<keyword evidence="3" id="KW-0540">Nuclease</keyword>
<comment type="catalytic activity">
    <reaction evidence="14">
        <text>DNA(n) + a 2'-deoxyribonucleoside 5'-triphosphate = DNA(n+1) + diphosphate</text>
        <dbReference type="Rhea" id="RHEA:22508"/>
        <dbReference type="Rhea" id="RHEA-COMP:17339"/>
        <dbReference type="Rhea" id="RHEA-COMP:17340"/>
        <dbReference type="ChEBI" id="CHEBI:33019"/>
        <dbReference type="ChEBI" id="CHEBI:61560"/>
        <dbReference type="ChEBI" id="CHEBI:173112"/>
        <dbReference type="EC" id="2.7.7.49"/>
    </reaction>
</comment>
<evidence type="ECO:0000313" key="18">
    <source>
        <dbReference type="Proteomes" id="UP000765509"/>
    </source>
</evidence>
<evidence type="ECO:0000256" key="1">
    <source>
        <dbReference type="ARBA" id="ARBA00022578"/>
    </source>
</evidence>
<dbReference type="GO" id="GO:0015074">
    <property type="term" value="P:DNA integration"/>
    <property type="evidence" value="ECO:0007669"/>
    <property type="project" value="UniProtKB-KW"/>
</dbReference>
<comment type="caution">
    <text evidence="17">The sequence shown here is derived from an EMBL/GenBank/DDBJ whole genome shotgun (WGS) entry which is preliminary data.</text>
</comment>
<dbReference type="Pfam" id="PF00665">
    <property type="entry name" value="rve"/>
    <property type="match status" value="1"/>
</dbReference>
<dbReference type="InterPro" id="IPR012337">
    <property type="entry name" value="RNaseH-like_sf"/>
</dbReference>
<evidence type="ECO:0000256" key="3">
    <source>
        <dbReference type="ARBA" id="ARBA00022722"/>
    </source>
</evidence>
<feature type="domain" description="Integrase catalytic" evidence="16">
    <location>
        <begin position="36"/>
        <end position="201"/>
    </location>
</feature>
<keyword evidence="11" id="KW-0239">DNA-directed DNA polymerase</keyword>
<evidence type="ECO:0000256" key="9">
    <source>
        <dbReference type="ARBA" id="ARBA00022908"/>
    </source>
</evidence>